<evidence type="ECO:0000313" key="11">
    <source>
        <dbReference type="EMBL" id="CAG9826811.1"/>
    </source>
</evidence>
<dbReference type="InterPro" id="IPR005828">
    <property type="entry name" value="MFS_sugar_transport-like"/>
</dbReference>
<keyword evidence="4" id="KW-0762">Sugar transport</keyword>
<dbReference type="InterPro" id="IPR003663">
    <property type="entry name" value="Sugar/inositol_transpt"/>
</dbReference>
<dbReference type="Proteomes" id="UP001153709">
    <property type="component" value="Chromosome 1"/>
</dbReference>
<dbReference type="EMBL" id="OU898276">
    <property type="protein sequence ID" value="CAG9826811.1"/>
    <property type="molecule type" value="Genomic_DNA"/>
</dbReference>
<feature type="transmembrane region" description="Helical" evidence="9">
    <location>
        <begin position="266"/>
        <end position="287"/>
    </location>
</feature>
<dbReference type="PROSITE" id="PS00216">
    <property type="entry name" value="SUGAR_TRANSPORT_1"/>
    <property type="match status" value="1"/>
</dbReference>
<keyword evidence="7 9" id="KW-0472">Membrane</keyword>
<gene>
    <name evidence="11" type="ORF">DIABBA_LOCUS895</name>
</gene>
<dbReference type="PROSITE" id="PS50850">
    <property type="entry name" value="MFS"/>
    <property type="match status" value="1"/>
</dbReference>
<dbReference type="PRINTS" id="PR00171">
    <property type="entry name" value="SUGRTRNSPORT"/>
</dbReference>
<evidence type="ECO:0000256" key="3">
    <source>
        <dbReference type="ARBA" id="ARBA00022475"/>
    </source>
</evidence>
<evidence type="ECO:0000259" key="10">
    <source>
        <dbReference type="PROSITE" id="PS50850"/>
    </source>
</evidence>
<evidence type="ECO:0000256" key="4">
    <source>
        <dbReference type="ARBA" id="ARBA00022597"/>
    </source>
</evidence>
<feature type="transmembrane region" description="Helical" evidence="9">
    <location>
        <begin position="100"/>
        <end position="119"/>
    </location>
</feature>
<dbReference type="SUPFAM" id="SSF103473">
    <property type="entry name" value="MFS general substrate transporter"/>
    <property type="match status" value="1"/>
</dbReference>
<dbReference type="InterPro" id="IPR005829">
    <property type="entry name" value="Sugar_transporter_CS"/>
</dbReference>
<feature type="transmembrane region" description="Helical" evidence="9">
    <location>
        <begin position="72"/>
        <end position="93"/>
    </location>
</feature>
<evidence type="ECO:0000256" key="1">
    <source>
        <dbReference type="ARBA" id="ARBA00004651"/>
    </source>
</evidence>
<feature type="transmembrane region" description="Helical" evidence="9">
    <location>
        <begin position="366"/>
        <end position="391"/>
    </location>
</feature>
<dbReference type="FunFam" id="1.20.1250.20:FF:000218">
    <property type="entry name" value="facilitated trehalose transporter Tret1"/>
    <property type="match status" value="1"/>
</dbReference>
<dbReference type="Pfam" id="PF00083">
    <property type="entry name" value="Sugar_tr"/>
    <property type="match status" value="1"/>
</dbReference>
<protein>
    <recommendedName>
        <fullName evidence="10">Major facilitator superfamily (MFS) profile domain-containing protein</fullName>
    </recommendedName>
</protein>
<feature type="domain" description="Major facilitator superfamily (MFS) profile" evidence="10">
    <location>
        <begin position="28"/>
        <end position="457"/>
    </location>
</feature>
<keyword evidence="2" id="KW-0813">Transport</keyword>
<feature type="transmembrane region" description="Helical" evidence="9">
    <location>
        <begin position="125"/>
        <end position="146"/>
    </location>
</feature>
<reference evidence="11" key="1">
    <citation type="submission" date="2022-01" db="EMBL/GenBank/DDBJ databases">
        <authorList>
            <person name="King R."/>
        </authorList>
    </citation>
    <scope>NUCLEOTIDE SEQUENCE</scope>
</reference>
<keyword evidence="5 9" id="KW-0812">Transmembrane</keyword>
<evidence type="ECO:0000256" key="8">
    <source>
        <dbReference type="ARBA" id="ARBA00023180"/>
    </source>
</evidence>
<keyword evidence="8" id="KW-0325">Glycoprotein</keyword>
<sequence>MDSAAGTSTMESSDNLLVNQPSKLYSTALNQPTKTTILSITDGMCVAWSAPMVPYFISEQSHIKMTQEQAEWIETCFLIGVVCAIPITAYVTNKLGRKKCLILASTVLMICWIAIALVTKKEYIYAARVFTGMGINLGFVSVPIYIGEIAQKEIRGFLTSLMQIMVIIGIILMYCIGPFTPFYVPPSVAAGLLMFKLLIFSFMPETPYLLFMKNKIPEARMSLQKLRGKKDVEDELNEIREAIENDMKDQKGTFKEIFVVKRYRNALIIVLIFDFTKLCSCFEVVLMNIHQMLEKAGSVYIQPASVAIIFSVLLLISSLISSVTIDKFGRKVLFSVSSVLTALCLLILGIFLNLHQKGYNVQAMNWIPAVSVMVYAVVFKLGMGTVPFVILGEIFSTRIKGRGIAFCNGFHTFTAIGVLQLYFLLRRAFGIYIHFYIFSFLTIIVTILIMFFVPETKGKSLEEIQQILRENSFKKLVGNKKAVELSKLTGDL</sequence>
<feature type="transmembrane region" description="Helical" evidence="9">
    <location>
        <begin position="332"/>
        <end position="354"/>
    </location>
</feature>
<evidence type="ECO:0000256" key="5">
    <source>
        <dbReference type="ARBA" id="ARBA00022692"/>
    </source>
</evidence>
<keyword evidence="3" id="KW-1003">Cell membrane</keyword>
<evidence type="ECO:0000256" key="9">
    <source>
        <dbReference type="SAM" id="Phobius"/>
    </source>
</evidence>
<dbReference type="PANTHER" id="PTHR48021">
    <property type="match status" value="1"/>
</dbReference>
<organism evidence="11 12">
    <name type="scientific">Diabrotica balteata</name>
    <name type="common">Banded cucumber beetle</name>
    <dbReference type="NCBI Taxonomy" id="107213"/>
    <lineage>
        <taxon>Eukaryota</taxon>
        <taxon>Metazoa</taxon>
        <taxon>Ecdysozoa</taxon>
        <taxon>Arthropoda</taxon>
        <taxon>Hexapoda</taxon>
        <taxon>Insecta</taxon>
        <taxon>Pterygota</taxon>
        <taxon>Neoptera</taxon>
        <taxon>Endopterygota</taxon>
        <taxon>Coleoptera</taxon>
        <taxon>Polyphaga</taxon>
        <taxon>Cucujiformia</taxon>
        <taxon>Chrysomeloidea</taxon>
        <taxon>Chrysomelidae</taxon>
        <taxon>Galerucinae</taxon>
        <taxon>Diabroticina</taxon>
        <taxon>Diabroticites</taxon>
        <taxon>Diabrotica</taxon>
    </lineage>
</organism>
<dbReference type="Gene3D" id="1.20.1250.20">
    <property type="entry name" value="MFS general substrate transporter like domains"/>
    <property type="match status" value="1"/>
</dbReference>
<feature type="transmembrane region" description="Helical" evidence="9">
    <location>
        <begin position="403"/>
        <end position="425"/>
    </location>
</feature>
<dbReference type="AlphaFoldDB" id="A0A9N9SPI1"/>
<feature type="transmembrane region" description="Helical" evidence="9">
    <location>
        <begin position="190"/>
        <end position="211"/>
    </location>
</feature>
<dbReference type="GO" id="GO:0022857">
    <property type="term" value="F:transmembrane transporter activity"/>
    <property type="evidence" value="ECO:0007669"/>
    <property type="project" value="InterPro"/>
</dbReference>
<feature type="transmembrane region" description="Helical" evidence="9">
    <location>
        <begin position="299"/>
        <end position="320"/>
    </location>
</feature>
<keyword evidence="6 9" id="KW-1133">Transmembrane helix</keyword>
<accession>A0A9N9SPI1</accession>
<name>A0A9N9SPI1_DIABA</name>
<dbReference type="InterPro" id="IPR050549">
    <property type="entry name" value="MFS_Trehalose_Transporter"/>
</dbReference>
<dbReference type="PANTHER" id="PTHR48021:SF46">
    <property type="entry name" value="MAJOR FACILITATOR SUPERFAMILY (MFS) PROFILE DOMAIN-CONTAINING PROTEIN"/>
    <property type="match status" value="1"/>
</dbReference>
<feature type="transmembrane region" description="Helical" evidence="9">
    <location>
        <begin position="158"/>
        <end position="184"/>
    </location>
</feature>
<evidence type="ECO:0000313" key="12">
    <source>
        <dbReference type="Proteomes" id="UP001153709"/>
    </source>
</evidence>
<comment type="subcellular location">
    <subcellularLocation>
        <location evidence="1">Cell membrane</location>
        <topology evidence="1">Multi-pass membrane protein</topology>
    </subcellularLocation>
</comment>
<dbReference type="OrthoDB" id="6738307at2759"/>
<evidence type="ECO:0000256" key="7">
    <source>
        <dbReference type="ARBA" id="ARBA00023136"/>
    </source>
</evidence>
<dbReference type="InterPro" id="IPR036259">
    <property type="entry name" value="MFS_trans_sf"/>
</dbReference>
<evidence type="ECO:0000256" key="6">
    <source>
        <dbReference type="ARBA" id="ARBA00022989"/>
    </source>
</evidence>
<proteinExistence type="predicted"/>
<feature type="transmembrane region" description="Helical" evidence="9">
    <location>
        <begin position="431"/>
        <end position="453"/>
    </location>
</feature>
<evidence type="ECO:0000256" key="2">
    <source>
        <dbReference type="ARBA" id="ARBA00022448"/>
    </source>
</evidence>
<dbReference type="GO" id="GO:0005886">
    <property type="term" value="C:plasma membrane"/>
    <property type="evidence" value="ECO:0007669"/>
    <property type="project" value="UniProtKB-SubCell"/>
</dbReference>
<keyword evidence="12" id="KW-1185">Reference proteome</keyword>
<dbReference type="InterPro" id="IPR020846">
    <property type="entry name" value="MFS_dom"/>
</dbReference>